<dbReference type="STRING" id="1393034.HMPREF3192_00168"/>
<dbReference type="InterPro" id="IPR008927">
    <property type="entry name" value="6-PGluconate_DH-like_C_sf"/>
</dbReference>
<evidence type="ECO:0000313" key="1">
    <source>
        <dbReference type="EMBL" id="KXB35517.1"/>
    </source>
</evidence>
<protein>
    <submittedName>
        <fullName evidence="1">Uncharacterized protein</fullName>
    </submittedName>
</protein>
<reference evidence="2" key="1">
    <citation type="submission" date="2016-01" db="EMBL/GenBank/DDBJ databases">
        <authorList>
            <person name="Mitreva M."/>
            <person name="Pepin K.H."/>
            <person name="Mihindukulasuriya K.A."/>
            <person name="Fulton R."/>
            <person name="Fronick C."/>
            <person name="O'Laughlin M."/>
            <person name="Miner T."/>
            <person name="Herter B."/>
            <person name="Rosa B.A."/>
            <person name="Cordes M."/>
            <person name="Tomlinson C."/>
            <person name="Wollam A."/>
            <person name="Palsikar V.B."/>
            <person name="Mardis E.R."/>
            <person name="Wilson R.K."/>
        </authorList>
    </citation>
    <scope>NUCLEOTIDE SEQUENCE [LARGE SCALE GENOMIC DNA]</scope>
    <source>
        <strain evidence="2">DNF00019</strain>
    </source>
</reference>
<name>A0A133XX66_9ACTN</name>
<accession>A0A133XX66</accession>
<organism evidence="1 2">
    <name type="scientific">Atopobium deltae</name>
    <dbReference type="NCBI Taxonomy" id="1393034"/>
    <lineage>
        <taxon>Bacteria</taxon>
        <taxon>Bacillati</taxon>
        <taxon>Actinomycetota</taxon>
        <taxon>Coriobacteriia</taxon>
        <taxon>Coriobacteriales</taxon>
        <taxon>Atopobiaceae</taxon>
        <taxon>Atopobium</taxon>
    </lineage>
</organism>
<keyword evidence="2" id="KW-1185">Reference proteome</keyword>
<dbReference type="SUPFAM" id="SSF48179">
    <property type="entry name" value="6-phosphogluconate dehydrogenase C-terminal domain-like"/>
    <property type="match status" value="1"/>
</dbReference>
<dbReference type="Gene3D" id="1.10.3660.10">
    <property type="entry name" value="6-phosphogluconate dehydrogenase C-terminal like domain"/>
    <property type="match status" value="1"/>
</dbReference>
<dbReference type="AlphaFoldDB" id="A0A133XX66"/>
<dbReference type="Proteomes" id="UP000070675">
    <property type="component" value="Unassembled WGS sequence"/>
</dbReference>
<gene>
    <name evidence="1" type="ORF">HMPREF3192_00168</name>
</gene>
<proteinExistence type="predicted"/>
<comment type="caution">
    <text evidence="1">The sequence shown here is derived from an EMBL/GenBank/DDBJ whole genome shotgun (WGS) entry which is preliminary data.</text>
</comment>
<sequence length="104" mass="11572">MVTYELSTRSAYDVKASIMTNTSYVPNTVGLLGRILQRSNTRGRLNAPMWYELFLANADNLSHEIAMLIDNLQAYKDAIDAGDAHSLQALLAEGNRLKREAEAQ</sequence>
<evidence type="ECO:0000313" key="2">
    <source>
        <dbReference type="Proteomes" id="UP000070675"/>
    </source>
</evidence>
<dbReference type="EMBL" id="LSCR01000002">
    <property type="protein sequence ID" value="KXB35517.1"/>
    <property type="molecule type" value="Genomic_DNA"/>
</dbReference>
<dbReference type="PATRIC" id="fig|1393034.3.peg.161"/>